<keyword evidence="2" id="KW-1185">Reference proteome</keyword>
<accession>A0ABV0U8L8</accession>
<dbReference type="EMBL" id="JAHRIQ010059251">
    <property type="protein sequence ID" value="MEQ2240463.1"/>
    <property type="molecule type" value="Genomic_DNA"/>
</dbReference>
<name>A0ABV0U8L8_9TELE</name>
<gene>
    <name evidence="1" type="ORF">ILYODFUR_015218</name>
</gene>
<reference evidence="1 2" key="1">
    <citation type="submission" date="2021-06" db="EMBL/GenBank/DDBJ databases">
        <authorList>
            <person name="Palmer J.M."/>
        </authorList>
    </citation>
    <scope>NUCLEOTIDE SEQUENCE [LARGE SCALE GENOMIC DNA]</scope>
    <source>
        <strain evidence="2">if_2019</strain>
        <tissue evidence="1">Muscle</tissue>
    </source>
</reference>
<proteinExistence type="predicted"/>
<comment type="caution">
    <text evidence="1">The sequence shown here is derived from an EMBL/GenBank/DDBJ whole genome shotgun (WGS) entry which is preliminary data.</text>
</comment>
<protein>
    <submittedName>
        <fullName evidence="1">Uncharacterized protein</fullName>
    </submittedName>
</protein>
<organism evidence="1 2">
    <name type="scientific">Ilyodon furcidens</name>
    <name type="common">goldbreast splitfin</name>
    <dbReference type="NCBI Taxonomy" id="33524"/>
    <lineage>
        <taxon>Eukaryota</taxon>
        <taxon>Metazoa</taxon>
        <taxon>Chordata</taxon>
        <taxon>Craniata</taxon>
        <taxon>Vertebrata</taxon>
        <taxon>Euteleostomi</taxon>
        <taxon>Actinopterygii</taxon>
        <taxon>Neopterygii</taxon>
        <taxon>Teleostei</taxon>
        <taxon>Neoteleostei</taxon>
        <taxon>Acanthomorphata</taxon>
        <taxon>Ovalentaria</taxon>
        <taxon>Atherinomorphae</taxon>
        <taxon>Cyprinodontiformes</taxon>
        <taxon>Goodeidae</taxon>
        <taxon>Ilyodon</taxon>
    </lineage>
</organism>
<sequence length="120" mass="13205">MGCTLAQYHCCLAARRSWIRLPARGLSAWSLHVLPTFVGSLQVLQLPPQSKNITVRLIGFSIFPLGVNECVRGCLSCVSLCCPATDWRSVQGVPRLSPVDCWRLAPAPLRPTMEKAVEDD</sequence>
<evidence type="ECO:0000313" key="2">
    <source>
        <dbReference type="Proteomes" id="UP001482620"/>
    </source>
</evidence>
<dbReference type="Proteomes" id="UP001482620">
    <property type="component" value="Unassembled WGS sequence"/>
</dbReference>
<evidence type="ECO:0000313" key="1">
    <source>
        <dbReference type="EMBL" id="MEQ2240463.1"/>
    </source>
</evidence>